<evidence type="ECO:0000256" key="5">
    <source>
        <dbReference type="PROSITE-ProRule" id="PRU01091"/>
    </source>
</evidence>
<name>A0ABQ4BZA9_9ACTN</name>
<evidence type="ECO:0000259" key="6">
    <source>
        <dbReference type="PROSITE" id="PS51755"/>
    </source>
</evidence>
<protein>
    <submittedName>
        <fullName evidence="7">SARP family transcriptional regulator</fullName>
    </submittedName>
</protein>
<keyword evidence="4" id="KW-0804">Transcription</keyword>
<evidence type="ECO:0000313" key="8">
    <source>
        <dbReference type="Proteomes" id="UP000624325"/>
    </source>
</evidence>
<dbReference type="InterPro" id="IPR005158">
    <property type="entry name" value="BTAD"/>
</dbReference>
<dbReference type="Pfam" id="PF03704">
    <property type="entry name" value="BTAD"/>
    <property type="match status" value="1"/>
</dbReference>
<dbReference type="SUPFAM" id="SSF48452">
    <property type="entry name" value="TPR-like"/>
    <property type="match status" value="1"/>
</dbReference>
<dbReference type="InterPro" id="IPR001867">
    <property type="entry name" value="OmpR/PhoB-type_DNA-bd"/>
</dbReference>
<dbReference type="SMART" id="SM00862">
    <property type="entry name" value="Trans_reg_C"/>
    <property type="match status" value="1"/>
</dbReference>
<dbReference type="InterPro" id="IPR036388">
    <property type="entry name" value="WH-like_DNA-bd_sf"/>
</dbReference>
<dbReference type="PANTHER" id="PTHR35807:SF1">
    <property type="entry name" value="TRANSCRIPTIONAL REGULATOR REDD"/>
    <property type="match status" value="1"/>
</dbReference>
<dbReference type="PANTHER" id="PTHR35807">
    <property type="entry name" value="TRANSCRIPTIONAL REGULATOR REDD-RELATED"/>
    <property type="match status" value="1"/>
</dbReference>
<dbReference type="InterPro" id="IPR051677">
    <property type="entry name" value="AfsR-DnrI-RedD_regulator"/>
</dbReference>
<evidence type="ECO:0000256" key="2">
    <source>
        <dbReference type="ARBA" id="ARBA00023015"/>
    </source>
</evidence>
<dbReference type="EMBL" id="BONC01000010">
    <property type="protein sequence ID" value="GIF55845.1"/>
    <property type="molecule type" value="Genomic_DNA"/>
</dbReference>
<keyword evidence="3 5" id="KW-0238">DNA-binding</keyword>
<comment type="caution">
    <text evidence="7">The sequence shown here is derived from an EMBL/GenBank/DDBJ whole genome shotgun (WGS) entry which is preliminary data.</text>
</comment>
<evidence type="ECO:0000256" key="4">
    <source>
        <dbReference type="ARBA" id="ARBA00023163"/>
    </source>
</evidence>
<dbReference type="Gene3D" id="1.25.40.10">
    <property type="entry name" value="Tetratricopeptide repeat domain"/>
    <property type="match status" value="1"/>
</dbReference>
<reference evidence="7 8" key="1">
    <citation type="submission" date="2021-01" db="EMBL/GenBank/DDBJ databases">
        <title>Whole genome shotgun sequence of Asanoa iriomotensis NBRC 100142.</title>
        <authorList>
            <person name="Komaki H."/>
            <person name="Tamura T."/>
        </authorList>
    </citation>
    <scope>NUCLEOTIDE SEQUENCE [LARGE SCALE GENOMIC DNA]</scope>
    <source>
        <strain evidence="7 8">NBRC 100142</strain>
    </source>
</reference>
<dbReference type="SUPFAM" id="SSF46894">
    <property type="entry name" value="C-terminal effector domain of the bipartite response regulators"/>
    <property type="match status" value="1"/>
</dbReference>
<keyword evidence="2" id="KW-0805">Transcription regulation</keyword>
<evidence type="ECO:0000256" key="1">
    <source>
        <dbReference type="ARBA" id="ARBA00005820"/>
    </source>
</evidence>
<accession>A0ABQ4BZA9</accession>
<dbReference type="CDD" id="cd15831">
    <property type="entry name" value="BTAD"/>
    <property type="match status" value="1"/>
</dbReference>
<dbReference type="SMART" id="SM01043">
    <property type="entry name" value="BTAD"/>
    <property type="match status" value="1"/>
</dbReference>
<dbReference type="PROSITE" id="PS51755">
    <property type="entry name" value="OMPR_PHOB"/>
    <property type="match status" value="1"/>
</dbReference>
<keyword evidence="8" id="KW-1185">Reference proteome</keyword>
<comment type="similarity">
    <text evidence="1">Belongs to the AfsR/DnrI/RedD regulatory family.</text>
</comment>
<feature type="DNA-binding region" description="OmpR/PhoB-type" evidence="5">
    <location>
        <begin position="1"/>
        <end position="102"/>
    </location>
</feature>
<dbReference type="InterPro" id="IPR016032">
    <property type="entry name" value="Sig_transdc_resp-reg_C-effctor"/>
</dbReference>
<feature type="domain" description="OmpR/PhoB-type" evidence="6">
    <location>
        <begin position="1"/>
        <end position="102"/>
    </location>
</feature>
<dbReference type="InterPro" id="IPR011990">
    <property type="entry name" value="TPR-like_helical_dom_sf"/>
</dbReference>
<organism evidence="7 8">
    <name type="scientific">Asanoa iriomotensis</name>
    <dbReference type="NCBI Taxonomy" id="234613"/>
    <lineage>
        <taxon>Bacteria</taxon>
        <taxon>Bacillati</taxon>
        <taxon>Actinomycetota</taxon>
        <taxon>Actinomycetes</taxon>
        <taxon>Micromonosporales</taxon>
        <taxon>Micromonosporaceae</taxon>
        <taxon>Asanoa</taxon>
    </lineage>
</organism>
<dbReference type="Proteomes" id="UP000624325">
    <property type="component" value="Unassembled WGS sequence"/>
</dbReference>
<evidence type="ECO:0000313" key="7">
    <source>
        <dbReference type="EMBL" id="GIF55845.1"/>
    </source>
</evidence>
<sequence length="618" mass="65390">MTCVSVEIGVLGPVVAWAADGTPIDLRGPRHRAVLARLVAAGGRVVPVDRLADDLWPDPPAGAVSALRTFVAALRRALEPDRPPRTPARVLVTEGPGYALRLPPDAVDAWRFEAAVAAQDLLPEALGWWRGPAYAGLDEPWATAERARLEELRLRAVELHAAELLSTGRAAEAVPELDAHAAGHPWRETAWRLLAEALWRANRQGDALAVLRRARALLRDQLGVDPGPELRRLETDILRPTDDLWAEAAAAYDRTVGSGTPARLESTVDLLRGLAVGGGLAAAREQRLTIIEAAERLGDPELTARVIGSYDVPAIWPRSDDPPLAARVVAAAQRALSAVPPGSPVAARLLATIAVESRGTGTPRGARAAVEAERIARELGDQALLAFALNGRYMQTFGRPGLAPQRDAIGAELVALSARHGLASYEILGHLIRLQSRSALADFAAADAHAAAADALAARHGRPLVGVFTAWYAALRLAATGGATPAVEAAYRAAATTLRGAGMPGVEEGLLPLALLCLRTWRGLDLDFPADTDWGPYAPWARPLLERDRGALRRAPDPPPDLMQEALWCLTARAAMRLGDQDRAAVARAALAPAADELAGAASGMLTAGPVADLLVDR</sequence>
<evidence type="ECO:0000256" key="3">
    <source>
        <dbReference type="ARBA" id="ARBA00023125"/>
    </source>
</evidence>
<dbReference type="Pfam" id="PF00486">
    <property type="entry name" value="Trans_reg_C"/>
    <property type="match status" value="1"/>
</dbReference>
<dbReference type="Gene3D" id="1.10.10.10">
    <property type="entry name" value="Winged helix-like DNA-binding domain superfamily/Winged helix DNA-binding domain"/>
    <property type="match status" value="1"/>
</dbReference>
<gene>
    <name evidence="7" type="ORF">Air01nite_19400</name>
</gene>
<proteinExistence type="inferred from homology"/>